<dbReference type="SUPFAM" id="SSF57701">
    <property type="entry name" value="Zn2/Cys6 DNA-binding domain"/>
    <property type="match status" value="1"/>
</dbReference>
<dbReference type="EMBL" id="JAGSXJ010000003">
    <property type="protein sequence ID" value="KAH6693501.1"/>
    <property type="molecule type" value="Genomic_DNA"/>
</dbReference>
<dbReference type="OrthoDB" id="3477330at2759"/>
<dbReference type="CDD" id="cd00067">
    <property type="entry name" value="GAL4"/>
    <property type="match status" value="1"/>
</dbReference>
<dbReference type="PANTHER" id="PTHR37534:SF46">
    <property type="entry name" value="ZN(II)2CYS6 TRANSCRIPTION FACTOR (EUROFUNG)"/>
    <property type="match status" value="1"/>
</dbReference>
<dbReference type="Pfam" id="PF11951">
    <property type="entry name" value="Fungal_trans_2"/>
    <property type="match status" value="1"/>
</dbReference>
<feature type="compositionally biased region" description="Polar residues" evidence="3">
    <location>
        <begin position="137"/>
        <end position="153"/>
    </location>
</feature>
<evidence type="ECO:0000256" key="2">
    <source>
        <dbReference type="ARBA" id="ARBA00023242"/>
    </source>
</evidence>
<keyword evidence="6" id="KW-1185">Reference proteome</keyword>
<feature type="region of interest" description="Disordered" evidence="3">
    <location>
        <begin position="176"/>
        <end position="195"/>
    </location>
</feature>
<dbReference type="InterPro" id="IPR001138">
    <property type="entry name" value="Zn2Cys6_DnaBD"/>
</dbReference>
<dbReference type="InterPro" id="IPR036864">
    <property type="entry name" value="Zn2-C6_fun-type_DNA-bd_sf"/>
</dbReference>
<feature type="compositionally biased region" description="Low complexity" evidence="3">
    <location>
        <begin position="116"/>
        <end position="131"/>
    </location>
</feature>
<dbReference type="PROSITE" id="PS50048">
    <property type="entry name" value="ZN2_CY6_FUNGAL_2"/>
    <property type="match status" value="1"/>
</dbReference>
<name>A0A9P9ABK8_9PEZI</name>
<dbReference type="Gene3D" id="4.10.240.10">
    <property type="entry name" value="Zn(2)-C6 fungal-type DNA-binding domain"/>
    <property type="match status" value="1"/>
</dbReference>
<dbReference type="GO" id="GO:0005634">
    <property type="term" value="C:nucleus"/>
    <property type="evidence" value="ECO:0007669"/>
    <property type="project" value="UniProtKB-SubCell"/>
</dbReference>
<evidence type="ECO:0000313" key="6">
    <source>
        <dbReference type="Proteomes" id="UP000770015"/>
    </source>
</evidence>
<evidence type="ECO:0000313" key="5">
    <source>
        <dbReference type="EMBL" id="KAH6693501.1"/>
    </source>
</evidence>
<proteinExistence type="predicted"/>
<accession>A0A9P9ABK8</accession>
<dbReference type="GO" id="GO:0008270">
    <property type="term" value="F:zinc ion binding"/>
    <property type="evidence" value="ECO:0007669"/>
    <property type="project" value="InterPro"/>
</dbReference>
<dbReference type="Pfam" id="PF00172">
    <property type="entry name" value="Zn_clus"/>
    <property type="match status" value="1"/>
</dbReference>
<evidence type="ECO:0000256" key="1">
    <source>
        <dbReference type="ARBA" id="ARBA00004123"/>
    </source>
</evidence>
<sequence length="609" mass="67630">MNLQWALPDLAEQRRSAGTIQPSGPNGGVQKKVPGKRRGKTFTGCWTCRSRHVKCDEGRPFCKRCLVGDFECQGYEKRLTWVSEPDNTTSAGRRGAKDAEGVALADITIRNGPKKPTSSESTASSTPPAIARRSKPSNRQVTARRAPQNSSTFEWIIEEGSSSSEHAELFGVSIFHPEAPGTDRSSSPTTSEPLWTLGTDYQSIRDTSTSPGAYSIRPGYIGDPSMPITDFSAPSNQRALINHWVTNLAHKLVPVRTAVNPLLTVASPMALQGSRVRPGQTSSTAAVFHAICALSATHQENLKGGSNGDSVLVRYHHRLSFQHLMNNINSTDIDERMASLSTLCIWLLSHFVSGTTGAWRELVRVTRNLLEETSMDTWTRSVTASLTYQSFASSLTLVQSQYMGQTEFPRPFKTDQAGTSITNSLAMPDTSLQLISDFNMKLLSGTTMNQEDMDQLEMEFALTTPPASTDTENDKPDSAMMHHHRLLFYFASLLYFRCNSNRRGSEDEVQSLVARCLDHLEYLDSLQLDISPRAWVFAAVAFEAGTPESRDRVRRSLSKRKGLGISSWDTLRLATEEVWRVRDCTLPGDVPEPWTHMLPRMPEYDVILY</sequence>
<protein>
    <submittedName>
        <fullName evidence="5">Fungal-specific transcription factor domain-containing protein</fullName>
    </submittedName>
</protein>
<dbReference type="Proteomes" id="UP000770015">
    <property type="component" value="Unassembled WGS sequence"/>
</dbReference>
<dbReference type="GO" id="GO:0000981">
    <property type="term" value="F:DNA-binding transcription factor activity, RNA polymerase II-specific"/>
    <property type="evidence" value="ECO:0007669"/>
    <property type="project" value="InterPro"/>
</dbReference>
<dbReference type="PROSITE" id="PS00463">
    <property type="entry name" value="ZN2_CY6_FUNGAL_1"/>
    <property type="match status" value="1"/>
</dbReference>
<organism evidence="5 6">
    <name type="scientific">Plectosphaerella plurivora</name>
    <dbReference type="NCBI Taxonomy" id="936078"/>
    <lineage>
        <taxon>Eukaryota</taxon>
        <taxon>Fungi</taxon>
        <taxon>Dikarya</taxon>
        <taxon>Ascomycota</taxon>
        <taxon>Pezizomycotina</taxon>
        <taxon>Sordariomycetes</taxon>
        <taxon>Hypocreomycetidae</taxon>
        <taxon>Glomerellales</taxon>
        <taxon>Plectosphaerellaceae</taxon>
        <taxon>Plectosphaerella</taxon>
    </lineage>
</organism>
<feature type="compositionally biased region" description="Polar residues" evidence="3">
    <location>
        <begin position="183"/>
        <end position="195"/>
    </location>
</feature>
<comment type="subcellular location">
    <subcellularLocation>
        <location evidence="1">Nucleus</location>
    </subcellularLocation>
</comment>
<feature type="region of interest" description="Disordered" evidence="3">
    <location>
        <begin position="14"/>
        <end position="36"/>
    </location>
</feature>
<evidence type="ECO:0000259" key="4">
    <source>
        <dbReference type="PROSITE" id="PS50048"/>
    </source>
</evidence>
<dbReference type="SMART" id="SM00066">
    <property type="entry name" value="GAL4"/>
    <property type="match status" value="1"/>
</dbReference>
<feature type="domain" description="Zn(2)-C6 fungal-type" evidence="4">
    <location>
        <begin position="44"/>
        <end position="72"/>
    </location>
</feature>
<gene>
    <name evidence="5" type="ORF">F5X68DRAFT_45435</name>
</gene>
<dbReference type="PANTHER" id="PTHR37534">
    <property type="entry name" value="TRANSCRIPTIONAL ACTIVATOR PROTEIN UGA3"/>
    <property type="match status" value="1"/>
</dbReference>
<feature type="region of interest" description="Disordered" evidence="3">
    <location>
        <begin position="85"/>
        <end position="154"/>
    </location>
</feature>
<reference evidence="5" key="1">
    <citation type="journal article" date="2021" name="Nat. Commun.">
        <title>Genetic determinants of endophytism in the Arabidopsis root mycobiome.</title>
        <authorList>
            <person name="Mesny F."/>
            <person name="Miyauchi S."/>
            <person name="Thiergart T."/>
            <person name="Pickel B."/>
            <person name="Atanasova L."/>
            <person name="Karlsson M."/>
            <person name="Huettel B."/>
            <person name="Barry K.W."/>
            <person name="Haridas S."/>
            <person name="Chen C."/>
            <person name="Bauer D."/>
            <person name="Andreopoulos W."/>
            <person name="Pangilinan J."/>
            <person name="LaButti K."/>
            <person name="Riley R."/>
            <person name="Lipzen A."/>
            <person name="Clum A."/>
            <person name="Drula E."/>
            <person name="Henrissat B."/>
            <person name="Kohler A."/>
            <person name="Grigoriev I.V."/>
            <person name="Martin F.M."/>
            <person name="Hacquard S."/>
        </authorList>
    </citation>
    <scope>NUCLEOTIDE SEQUENCE</scope>
    <source>
        <strain evidence="5">MPI-SDFR-AT-0117</strain>
    </source>
</reference>
<keyword evidence="2" id="KW-0539">Nucleus</keyword>
<dbReference type="AlphaFoldDB" id="A0A9P9ABK8"/>
<evidence type="ECO:0000256" key="3">
    <source>
        <dbReference type="SAM" id="MobiDB-lite"/>
    </source>
</evidence>
<comment type="caution">
    <text evidence="5">The sequence shown here is derived from an EMBL/GenBank/DDBJ whole genome shotgun (WGS) entry which is preliminary data.</text>
</comment>
<dbReference type="InterPro" id="IPR021858">
    <property type="entry name" value="Fun_TF"/>
</dbReference>